<accession>A0AAW1WEE8</accession>
<comment type="caution">
    <text evidence="1">The sequence shown here is derived from an EMBL/GenBank/DDBJ whole genome shotgun (WGS) entry which is preliminary data.</text>
</comment>
<dbReference type="EMBL" id="JBEDUW010000006">
    <property type="protein sequence ID" value="KAK9921839.1"/>
    <property type="molecule type" value="Genomic_DNA"/>
</dbReference>
<evidence type="ECO:0000313" key="1">
    <source>
        <dbReference type="EMBL" id="KAK9921839.1"/>
    </source>
</evidence>
<reference evidence="1 2" key="1">
    <citation type="journal article" date="2023" name="G3 (Bethesda)">
        <title>A chromosome-length genome assembly and annotation of blackberry (Rubus argutus, cv. 'Hillquist').</title>
        <authorList>
            <person name="Bruna T."/>
            <person name="Aryal R."/>
            <person name="Dudchenko O."/>
            <person name="Sargent D.J."/>
            <person name="Mead D."/>
            <person name="Buti M."/>
            <person name="Cavallini A."/>
            <person name="Hytonen T."/>
            <person name="Andres J."/>
            <person name="Pham M."/>
            <person name="Weisz D."/>
            <person name="Mascagni F."/>
            <person name="Usai G."/>
            <person name="Natali L."/>
            <person name="Bassil N."/>
            <person name="Fernandez G.E."/>
            <person name="Lomsadze A."/>
            <person name="Armour M."/>
            <person name="Olukolu B."/>
            <person name="Poorten T."/>
            <person name="Britton C."/>
            <person name="Davik J."/>
            <person name="Ashrafi H."/>
            <person name="Aiden E.L."/>
            <person name="Borodovsky M."/>
            <person name="Worthington M."/>
        </authorList>
    </citation>
    <scope>NUCLEOTIDE SEQUENCE [LARGE SCALE GENOMIC DNA]</scope>
    <source>
        <strain evidence="1">PI 553951</strain>
    </source>
</reference>
<dbReference type="AlphaFoldDB" id="A0AAW1WEE8"/>
<proteinExistence type="predicted"/>
<evidence type="ECO:0000313" key="2">
    <source>
        <dbReference type="Proteomes" id="UP001457282"/>
    </source>
</evidence>
<name>A0AAW1WEE8_RUBAR</name>
<dbReference type="Proteomes" id="UP001457282">
    <property type="component" value="Unassembled WGS sequence"/>
</dbReference>
<organism evidence="1 2">
    <name type="scientific">Rubus argutus</name>
    <name type="common">Southern blackberry</name>
    <dbReference type="NCBI Taxonomy" id="59490"/>
    <lineage>
        <taxon>Eukaryota</taxon>
        <taxon>Viridiplantae</taxon>
        <taxon>Streptophyta</taxon>
        <taxon>Embryophyta</taxon>
        <taxon>Tracheophyta</taxon>
        <taxon>Spermatophyta</taxon>
        <taxon>Magnoliopsida</taxon>
        <taxon>eudicotyledons</taxon>
        <taxon>Gunneridae</taxon>
        <taxon>Pentapetalae</taxon>
        <taxon>rosids</taxon>
        <taxon>fabids</taxon>
        <taxon>Rosales</taxon>
        <taxon>Rosaceae</taxon>
        <taxon>Rosoideae</taxon>
        <taxon>Rosoideae incertae sedis</taxon>
        <taxon>Rubus</taxon>
    </lineage>
</organism>
<sequence>MRAATQSYQRRSFASLFFDSVESSANLNELSSPIIHGGKIYIKINEDLYHEQLKYFRINLIGRLLLRKGSSPVRT</sequence>
<gene>
    <name evidence="1" type="ORF">M0R45_030335</name>
</gene>
<protein>
    <submittedName>
        <fullName evidence="1">Uncharacterized protein</fullName>
    </submittedName>
</protein>
<keyword evidence="2" id="KW-1185">Reference proteome</keyword>